<reference evidence="1 2" key="1">
    <citation type="journal article" date="2013" name="Curr. Biol.">
        <title>The Genome of the Foraminiferan Reticulomyxa filosa.</title>
        <authorList>
            <person name="Glockner G."/>
            <person name="Hulsmann N."/>
            <person name="Schleicher M."/>
            <person name="Noegel A.A."/>
            <person name="Eichinger L."/>
            <person name="Gallinger C."/>
            <person name="Pawlowski J."/>
            <person name="Sierra R."/>
            <person name="Euteneuer U."/>
            <person name="Pillet L."/>
            <person name="Moustafa A."/>
            <person name="Platzer M."/>
            <person name="Groth M."/>
            <person name="Szafranski K."/>
            <person name="Schliwa M."/>
        </authorList>
    </citation>
    <scope>NUCLEOTIDE SEQUENCE [LARGE SCALE GENOMIC DNA]</scope>
</reference>
<accession>X6LRJ1</accession>
<keyword evidence="2" id="KW-1185">Reference proteome</keyword>
<proteinExistence type="predicted"/>
<feature type="non-terminal residue" evidence="1">
    <location>
        <position position="148"/>
    </location>
</feature>
<organism evidence="1 2">
    <name type="scientific">Reticulomyxa filosa</name>
    <dbReference type="NCBI Taxonomy" id="46433"/>
    <lineage>
        <taxon>Eukaryota</taxon>
        <taxon>Sar</taxon>
        <taxon>Rhizaria</taxon>
        <taxon>Retaria</taxon>
        <taxon>Foraminifera</taxon>
        <taxon>Monothalamids</taxon>
        <taxon>Reticulomyxidae</taxon>
        <taxon>Reticulomyxa</taxon>
    </lineage>
</organism>
<evidence type="ECO:0000313" key="1">
    <source>
        <dbReference type="EMBL" id="ETO03752.1"/>
    </source>
</evidence>
<sequence>IAAHYKNIDLVERTTNPYFPISLREMYAKFSAAMNKHIIYQETWKKIEDDITKKIQNRLEEVHQQVSTLYQWEIFDHIRLCEKVLAVLPDHMKNKLEQEIQWHKRKIEDEIENAAETVLKVLKTRDVNNINAFIQKCTPNQKKKAEEQ</sequence>
<dbReference type="Proteomes" id="UP000023152">
    <property type="component" value="Unassembled WGS sequence"/>
</dbReference>
<comment type="caution">
    <text evidence="1">The sequence shown here is derived from an EMBL/GenBank/DDBJ whole genome shotgun (WGS) entry which is preliminary data.</text>
</comment>
<dbReference type="AlphaFoldDB" id="X6LRJ1"/>
<name>X6LRJ1_RETFI</name>
<evidence type="ECO:0000313" key="2">
    <source>
        <dbReference type="Proteomes" id="UP000023152"/>
    </source>
</evidence>
<feature type="non-terminal residue" evidence="1">
    <location>
        <position position="1"/>
    </location>
</feature>
<dbReference type="EMBL" id="ASPP01032263">
    <property type="protein sequence ID" value="ETO03752.1"/>
    <property type="molecule type" value="Genomic_DNA"/>
</dbReference>
<gene>
    <name evidence="1" type="ORF">RFI_33650</name>
</gene>
<protein>
    <submittedName>
        <fullName evidence="1">Uncharacterized protein</fullName>
    </submittedName>
</protein>